<accession>A0A164EMJ1</accession>
<keyword evidence="2" id="KW-1185">Reference proteome</keyword>
<dbReference type="AlphaFoldDB" id="A0A164EMJ1"/>
<organism evidence="1 2">
    <name type="scientific">Daphnia magna</name>
    <dbReference type="NCBI Taxonomy" id="35525"/>
    <lineage>
        <taxon>Eukaryota</taxon>
        <taxon>Metazoa</taxon>
        <taxon>Ecdysozoa</taxon>
        <taxon>Arthropoda</taxon>
        <taxon>Crustacea</taxon>
        <taxon>Branchiopoda</taxon>
        <taxon>Diplostraca</taxon>
        <taxon>Cladocera</taxon>
        <taxon>Anomopoda</taxon>
        <taxon>Daphniidae</taxon>
        <taxon>Daphnia</taxon>
    </lineage>
</organism>
<dbReference type="Proteomes" id="UP000076858">
    <property type="component" value="Unassembled WGS sequence"/>
</dbReference>
<protein>
    <submittedName>
        <fullName evidence="1">Uncharacterized protein</fullName>
    </submittedName>
</protein>
<name>A0A164EMJ1_9CRUS</name>
<gene>
    <name evidence="1" type="ORF">APZ42_008452</name>
</gene>
<evidence type="ECO:0000313" key="1">
    <source>
        <dbReference type="EMBL" id="KZR96935.1"/>
    </source>
</evidence>
<proteinExistence type="predicted"/>
<dbReference type="OrthoDB" id="5791190at2759"/>
<dbReference type="EMBL" id="LRGB01023200">
    <property type="protein sequence ID" value="KZR96935.1"/>
    <property type="molecule type" value="Genomic_DNA"/>
</dbReference>
<comment type="caution">
    <text evidence="1">The sequence shown here is derived from an EMBL/GenBank/DDBJ whole genome shotgun (WGS) entry which is preliminary data.</text>
</comment>
<sequence>MICVDGWRADGYRWRNNGCHTFNSGILATHFLLITGPKKHGKYSTTSDFTRSVYCHPNIPSRKFIRYCGDDTAVTQFPHGNSKWKAKLTTLYVCTNPDLFDEIRKKNGASSTIFRKLLTEGPKDLIRHLVDAPCDIEQVGNIKKNQRRSDRFCHDAFYNIIDLKAEVKEFITYYRLFPNVVVFGCNDALLTKLRAILGRKDLPNQMLTVDTTFKLGDFYCTVLIFVETDLKKNPSS</sequence>
<dbReference type="STRING" id="35525.A0A164EMJ1"/>
<feature type="non-terminal residue" evidence="1">
    <location>
        <position position="236"/>
    </location>
</feature>
<reference evidence="1 2" key="1">
    <citation type="submission" date="2016-03" db="EMBL/GenBank/DDBJ databases">
        <title>EvidentialGene: Evidence-directed Construction of Genes on Genomes.</title>
        <authorList>
            <person name="Gilbert D.G."/>
            <person name="Choi J.-H."/>
            <person name="Mockaitis K."/>
            <person name="Colbourne J."/>
            <person name="Pfrender M."/>
        </authorList>
    </citation>
    <scope>NUCLEOTIDE SEQUENCE [LARGE SCALE GENOMIC DNA]</scope>
    <source>
        <strain evidence="1 2">Xinb3</strain>
        <tissue evidence="1">Complete organism</tissue>
    </source>
</reference>
<evidence type="ECO:0000313" key="2">
    <source>
        <dbReference type="Proteomes" id="UP000076858"/>
    </source>
</evidence>